<gene>
    <name evidence="1" type="ORF">HCT48_03975</name>
</gene>
<dbReference type="EMBL" id="JAATLM010000001">
    <property type="protein sequence ID" value="NIZ69372.1"/>
    <property type="molecule type" value="Genomic_DNA"/>
</dbReference>
<dbReference type="RefSeq" id="WP_167695465.1">
    <property type="nucleotide sequence ID" value="NZ_CP118181.1"/>
</dbReference>
<accession>A0A968GFJ7</accession>
<reference evidence="1" key="1">
    <citation type="submission" date="2020-03" db="EMBL/GenBank/DDBJ databases">
        <title>Spirochaetal bacteria isolated from arthropods constitute a novel genus Entomospira genus novum within the order Spirochaetales.</title>
        <authorList>
            <person name="Grana-Miraglia L."/>
            <person name="Sikutova S."/>
            <person name="Fingerle V."/>
            <person name="Sing A."/>
            <person name="Castillo-Ramirez S."/>
            <person name="Margos G."/>
            <person name="Rudolf I."/>
        </authorList>
    </citation>
    <scope>NUCLEOTIDE SEQUENCE</scope>
    <source>
        <strain evidence="1">BR149</strain>
    </source>
</reference>
<name>A0A968GFJ7_9SPIO</name>
<dbReference type="Proteomes" id="UP000778951">
    <property type="component" value="Unassembled WGS sequence"/>
</dbReference>
<sequence length="165" mass="19078">MSSDTLGATFSYGRSIFDLSSYSTKVQLLLSTENMPYDEQYKEFLLRGLALNQRVLEAKARYPLGAGEISEFYQKFLLKISNQPLHYDKASRFFSTLETMIDNLATSGPMHDDSDEMDELIESLSFNLSRVKRREEQTNRLKDLLRNAEMMKRDIMAGTFDEEEV</sequence>
<proteinExistence type="predicted"/>
<evidence type="ECO:0000313" key="1">
    <source>
        <dbReference type="EMBL" id="NIZ69372.1"/>
    </source>
</evidence>
<comment type="caution">
    <text evidence="1">The sequence shown here is derived from an EMBL/GenBank/DDBJ whole genome shotgun (WGS) entry which is preliminary data.</text>
</comment>
<keyword evidence="2" id="KW-1185">Reference proteome</keyword>
<organism evidence="1 2">
    <name type="scientific">Entomospira culicis</name>
    <dbReference type="NCBI Taxonomy" id="2719989"/>
    <lineage>
        <taxon>Bacteria</taxon>
        <taxon>Pseudomonadati</taxon>
        <taxon>Spirochaetota</taxon>
        <taxon>Spirochaetia</taxon>
        <taxon>Spirochaetales</taxon>
        <taxon>Spirochaetaceae</taxon>
        <taxon>Entomospira</taxon>
    </lineage>
</organism>
<evidence type="ECO:0000313" key="2">
    <source>
        <dbReference type="Proteomes" id="UP000778951"/>
    </source>
</evidence>
<protein>
    <submittedName>
        <fullName evidence="1">Uncharacterized protein</fullName>
    </submittedName>
</protein>
<dbReference type="AlphaFoldDB" id="A0A968GFJ7"/>